<dbReference type="SUPFAM" id="SSF103491">
    <property type="entry name" value="Preprotein translocase SecY subunit"/>
    <property type="match status" value="1"/>
</dbReference>
<evidence type="ECO:0000256" key="9">
    <source>
        <dbReference type="RuleBase" id="RU004349"/>
    </source>
</evidence>
<evidence type="ECO:0000256" key="8">
    <source>
        <dbReference type="ARBA" id="ARBA00023136"/>
    </source>
</evidence>
<gene>
    <name evidence="11" type="primary">secY</name>
    <name evidence="11" type="ORF">DXD67_10970</name>
</gene>
<feature type="transmembrane region" description="Helical" evidence="10">
    <location>
        <begin position="138"/>
        <end position="157"/>
    </location>
</feature>
<dbReference type="GO" id="GO:0016020">
    <property type="term" value="C:membrane"/>
    <property type="evidence" value="ECO:0007669"/>
    <property type="project" value="UniProtKB-SubCell"/>
</dbReference>
<dbReference type="Pfam" id="PF00344">
    <property type="entry name" value="SecY"/>
    <property type="match status" value="1"/>
</dbReference>
<name>A0A3E4GNI5_9FIRM</name>
<evidence type="ECO:0000256" key="2">
    <source>
        <dbReference type="ARBA" id="ARBA00005751"/>
    </source>
</evidence>
<feature type="transmembrane region" description="Helical" evidence="10">
    <location>
        <begin position="258"/>
        <end position="279"/>
    </location>
</feature>
<feature type="transmembrane region" description="Helical" evidence="10">
    <location>
        <begin position="207"/>
        <end position="227"/>
    </location>
</feature>
<comment type="subcellular location">
    <subcellularLocation>
        <location evidence="1">Membrane</location>
        <topology evidence="1">Multi-pass membrane protein</topology>
    </subcellularLocation>
</comment>
<dbReference type="InterPro" id="IPR002208">
    <property type="entry name" value="SecY/SEC61-alpha"/>
</dbReference>
<dbReference type="PRINTS" id="PR00303">
    <property type="entry name" value="SECYTRNLCASE"/>
</dbReference>
<dbReference type="EMBL" id="QSOV01000012">
    <property type="protein sequence ID" value="RGJ22201.1"/>
    <property type="molecule type" value="Genomic_DNA"/>
</dbReference>
<evidence type="ECO:0000313" key="12">
    <source>
        <dbReference type="Proteomes" id="UP000260655"/>
    </source>
</evidence>
<protein>
    <submittedName>
        <fullName evidence="11">Preprotein translocase subunit SecY</fullName>
    </submittedName>
</protein>
<sequence length="407" mass="45022">MRTKKNYSAYRKLFHTILVLLILRVFYSIPTPGVNTGYFKTFLELNASFSFINAIMGSGLSDLSIMALSVGPYITASILVQLFGILIPKLAEMQNGMQDERDRIEKLTFIVGIIMAVLQSVLMAIGFGKKGLLIDYKWYWICCITAIWTFTSAMVAFIGKKMSDMKNYFIGNGVSLILTANIIASYPSDIKSIIRLIASVKDDQKKIIISIVVITAIVILFMFTYFINGCEKQIKIVYSNKTGGGEGTIPIKLCTGGVVPVIFASSIMAFPVTIASLIGKENIPFIKLINTACWFDPKSPIYSFGAFIYLLLIIMYSYFYTNITFNASEVAHSIQKSDGIIPGIRSGQNTVAYLKRQMKSLIFIGAICMSIIAMVPIFISAHYGLSRLSFLGTSVIITVSVITDTKN</sequence>
<dbReference type="RefSeq" id="WP_117558315.1">
    <property type="nucleotide sequence ID" value="NZ_QSOV01000012.1"/>
</dbReference>
<feature type="transmembrane region" description="Helical" evidence="10">
    <location>
        <begin position="169"/>
        <end position="187"/>
    </location>
</feature>
<reference evidence="11 12" key="1">
    <citation type="submission" date="2018-08" db="EMBL/GenBank/DDBJ databases">
        <title>A genome reference for cultivated species of the human gut microbiota.</title>
        <authorList>
            <person name="Zou Y."/>
            <person name="Xue W."/>
            <person name="Luo G."/>
        </authorList>
    </citation>
    <scope>NUCLEOTIDE SEQUENCE [LARGE SCALE GENOMIC DNA]</scope>
    <source>
        <strain evidence="11 12">TM07-19</strain>
    </source>
</reference>
<evidence type="ECO:0000256" key="6">
    <source>
        <dbReference type="ARBA" id="ARBA00022989"/>
    </source>
</evidence>
<dbReference type="InterPro" id="IPR023201">
    <property type="entry name" value="SecY_dom_sf"/>
</dbReference>
<keyword evidence="6 10" id="KW-1133">Transmembrane helix</keyword>
<feature type="transmembrane region" description="Helical" evidence="10">
    <location>
        <begin position="299"/>
        <end position="319"/>
    </location>
</feature>
<dbReference type="InterPro" id="IPR030659">
    <property type="entry name" value="SecY_CS"/>
</dbReference>
<keyword evidence="4 10" id="KW-0812">Transmembrane</keyword>
<dbReference type="AlphaFoldDB" id="A0A3E4GNI5"/>
<evidence type="ECO:0000256" key="7">
    <source>
        <dbReference type="ARBA" id="ARBA00023010"/>
    </source>
</evidence>
<keyword evidence="3" id="KW-0813">Transport</keyword>
<evidence type="ECO:0000256" key="5">
    <source>
        <dbReference type="ARBA" id="ARBA00022927"/>
    </source>
</evidence>
<keyword evidence="5" id="KW-0653">Protein transport</keyword>
<comment type="caution">
    <text evidence="11">The sequence shown here is derived from an EMBL/GenBank/DDBJ whole genome shotgun (WGS) entry which is preliminary data.</text>
</comment>
<evidence type="ECO:0000256" key="10">
    <source>
        <dbReference type="SAM" id="Phobius"/>
    </source>
</evidence>
<dbReference type="PIRSF" id="PIRSF004557">
    <property type="entry name" value="SecY"/>
    <property type="match status" value="1"/>
</dbReference>
<dbReference type="GO" id="GO:0015031">
    <property type="term" value="P:protein transport"/>
    <property type="evidence" value="ECO:0007669"/>
    <property type="project" value="UniProtKB-KW"/>
</dbReference>
<feature type="transmembrane region" description="Helical" evidence="10">
    <location>
        <begin position="361"/>
        <end position="379"/>
    </location>
</feature>
<dbReference type="Proteomes" id="UP000260655">
    <property type="component" value="Unassembled WGS sequence"/>
</dbReference>
<dbReference type="NCBIfam" id="TIGR00967">
    <property type="entry name" value="3a0501s007"/>
    <property type="match status" value="1"/>
</dbReference>
<feature type="transmembrane region" description="Helical" evidence="10">
    <location>
        <begin position="107"/>
        <end position="126"/>
    </location>
</feature>
<comment type="similarity">
    <text evidence="2 9">Belongs to the SecY/SEC61-alpha family.</text>
</comment>
<dbReference type="PROSITE" id="PS00755">
    <property type="entry name" value="SECY_1"/>
    <property type="match status" value="1"/>
</dbReference>
<organism evidence="11 12">
    <name type="scientific">Coprococcus comes</name>
    <dbReference type="NCBI Taxonomy" id="410072"/>
    <lineage>
        <taxon>Bacteria</taxon>
        <taxon>Bacillati</taxon>
        <taxon>Bacillota</taxon>
        <taxon>Clostridia</taxon>
        <taxon>Lachnospirales</taxon>
        <taxon>Lachnospiraceae</taxon>
        <taxon>Coprococcus</taxon>
    </lineage>
</organism>
<feature type="transmembrane region" description="Helical" evidence="10">
    <location>
        <begin position="65"/>
        <end position="87"/>
    </location>
</feature>
<proteinExistence type="inferred from homology"/>
<keyword evidence="7" id="KW-0811">Translocation</keyword>
<evidence type="ECO:0000256" key="4">
    <source>
        <dbReference type="ARBA" id="ARBA00022692"/>
    </source>
</evidence>
<evidence type="ECO:0000313" key="11">
    <source>
        <dbReference type="EMBL" id="RGJ22201.1"/>
    </source>
</evidence>
<dbReference type="Gene3D" id="1.10.3370.10">
    <property type="entry name" value="SecY subunit domain"/>
    <property type="match status" value="1"/>
</dbReference>
<evidence type="ECO:0000256" key="3">
    <source>
        <dbReference type="ARBA" id="ARBA00022448"/>
    </source>
</evidence>
<keyword evidence="8 10" id="KW-0472">Membrane</keyword>
<accession>A0A3E4GNI5</accession>
<dbReference type="PANTHER" id="PTHR10906">
    <property type="entry name" value="SECY/SEC61-ALPHA FAMILY MEMBER"/>
    <property type="match status" value="1"/>
</dbReference>
<evidence type="ECO:0000256" key="1">
    <source>
        <dbReference type="ARBA" id="ARBA00004141"/>
    </source>
</evidence>